<evidence type="ECO:0000313" key="2">
    <source>
        <dbReference type="EMBL" id="CAD9945729.1"/>
    </source>
</evidence>
<reference evidence="2" key="1">
    <citation type="submission" date="2021-01" db="EMBL/GenBank/DDBJ databases">
        <authorList>
            <person name="Corre E."/>
            <person name="Pelletier E."/>
            <person name="Niang G."/>
            <person name="Scheremetjew M."/>
            <person name="Finn R."/>
            <person name="Kale V."/>
            <person name="Holt S."/>
            <person name="Cochrane G."/>
            <person name="Meng A."/>
            <person name="Brown T."/>
            <person name="Cohen L."/>
        </authorList>
    </citation>
    <scope>NUCLEOTIDE SEQUENCE</scope>
    <source>
        <strain evidence="2">CCMP125</strain>
    </source>
</reference>
<feature type="compositionally biased region" description="Low complexity" evidence="1">
    <location>
        <begin position="250"/>
        <end position="282"/>
    </location>
</feature>
<proteinExistence type="predicted"/>
<sequence>MPYWSSSRVGALPATQSTTPSSTSSHHGGGTGKPSKRSERFGRPKGITMEDLKKQTALRLAQEQNRDGPSPGFPGPLQQAGAPCPPPSRRMAAPSLQPRPSSHHHPHHHLQQHQSQPPPPQYHHPHAVYPPVQPPPQPYLLDATAPTTGSFPPASSSSHVETRVDVPRATNNHSPFYANHRRTPPPPFSSASQGEKAKLPHGLTVQELKEMTKARLQAEAALERGATPSPSPSPAASRETSPWPEPTQESSLTSSSASSSLPLSHWESSLTSTTSSSLSASDASRRPRAPSKSEDYATPAALDAGFNRRRAVTMSPRLTTVHTVHEHDDSEKHNNETEKLALPSLGSVWDPRPRTFSAASLPAMSHTAEEFPVVGLADVFRVSSFEKELTAPPENPRLRAWSEPLHQDLASILKLSGAESDAPNQF</sequence>
<dbReference type="EMBL" id="HBHT01004402">
    <property type="protein sequence ID" value="CAD9945729.1"/>
    <property type="molecule type" value="Transcribed_RNA"/>
</dbReference>
<feature type="compositionally biased region" description="Basic residues" evidence="1">
    <location>
        <begin position="101"/>
        <end position="111"/>
    </location>
</feature>
<feature type="compositionally biased region" description="Polar residues" evidence="1">
    <location>
        <begin position="145"/>
        <end position="159"/>
    </location>
</feature>
<feature type="compositionally biased region" description="Basic and acidic residues" evidence="1">
    <location>
        <begin position="36"/>
        <end position="54"/>
    </location>
</feature>
<gene>
    <name evidence="2" type="ORF">APAL1065_LOCUS2947</name>
</gene>
<protein>
    <submittedName>
        <fullName evidence="2">Uncharacterized protein</fullName>
    </submittedName>
</protein>
<organism evidence="2">
    <name type="scientific">Entomoneis paludosa</name>
    <dbReference type="NCBI Taxonomy" id="265537"/>
    <lineage>
        <taxon>Eukaryota</taxon>
        <taxon>Sar</taxon>
        <taxon>Stramenopiles</taxon>
        <taxon>Ochrophyta</taxon>
        <taxon>Bacillariophyta</taxon>
        <taxon>Bacillariophyceae</taxon>
        <taxon>Bacillariophycidae</taxon>
        <taxon>Entomoneidaceae</taxon>
        <taxon>Entomoneis</taxon>
    </lineage>
</organism>
<feature type="compositionally biased region" description="Low complexity" evidence="1">
    <location>
        <begin position="17"/>
        <end position="26"/>
    </location>
</feature>
<accession>A0A7S2Y3P7</accession>
<feature type="region of interest" description="Disordered" evidence="1">
    <location>
        <begin position="1"/>
        <end position="314"/>
    </location>
</feature>
<name>A0A7S2Y3P7_9STRA</name>
<evidence type="ECO:0000256" key="1">
    <source>
        <dbReference type="SAM" id="MobiDB-lite"/>
    </source>
</evidence>
<dbReference type="AlphaFoldDB" id="A0A7S2Y3P7"/>